<evidence type="ECO:0000256" key="1">
    <source>
        <dbReference type="SAM" id="Phobius"/>
    </source>
</evidence>
<name>A0AAX3ZVS1_9CAUD</name>
<feature type="transmembrane region" description="Helical" evidence="1">
    <location>
        <begin position="18"/>
        <end position="41"/>
    </location>
</feature>
<keyword evidence="3" id="KW-1185">Reference proteome</keyword>
<reference evidence="2 3" key="1">
    <citation type="submission" date="2023-08" db="EMBL/GenBank/DDBJ databases">
        <authorList>
            <person name="Du S."/>
            <person name="Wu Z."/>
            <person name="Wu Y."/>
            <person name="Yang M."/>
            <person name="Shao J."/>
            <person name="Liu H."/>
            <person name="Zhao Y."/>
            <person name="Zhang Z."/>
        </authorList>
    </citation>
    <scope>NUCLEOTIDE SEQUENCE [LARGE SCALE GENOMIC DNA]</scope>
</reference>
<organism evidence="2 3">
    <name type="scientific">Roseobacter phage CRP-171</name>
    <dbReference type="NCBI Taxonomy" id="3072846"/>
    <lineage>
        <taxon>Viruses</taxon>
        <taxon>Duplodnaviria</taxon>
        <taxon>Heunggongvirae</taxon>
        <taxon>Uroviricota</taxon>
        <taxon>Caudoviricetes</taxon>
        <taxon>Autographivirales</taxon>
        <taxon>Autographivirales incertae sedis</taxon>
        <taxon>Oceanidvirus</taxon>
        <taxon>Oceanidvirus CRP171</taxon>
    </lineage>
</organism>
<dbReference type="Proteomes" id="UP001304187">
    <property type="component" value="Segment"/>
</dbReference>
<protein>
    <recommendedName>
        <fullName evidence="4">Holin</fullName>
    </recommendedName>
</protein>
<feature type="transmembrane region" description="Helical" evidence="1">
    <location>
        <begin position="47"/>
        <end position="65"/>
    </location>
</feature>
<dbReference type="EMBL" id="OR420737">
    <property type="protein sequence ID" value="WMM95082.1"/>
    <property type="molecule type" value="Genomic_DNA"/>
</dbReference>
<keyword evidence="1" id="KW-0472">Membrane</keyword>
<evidence type="ECO:0008006" key="4">
    <source>
        <dbReference type="Google" id="ProtNLM"/>
    </source>
</evidence>
<proteinExistence type="predicted"/>
<keyword evidence="1" id="KW-0812">Transmembrane</keyword>
<evidence type="ECO:0000313" key="3">
    <source>
        <dbReference type="Proteomes" id="UP001304187"/>
    </source>
</evidence>
<accession>A0AAX3ZVS1</accession>
<keyword evidence="1" id="KW-1133">Transmembrane helix</keyword>
<sequence>MTDGHIVDKQAYQANRRIMCWVALGLMVISTIATIIAPARMAAADSILMAQYLALSGLVSAYFLLGSKGSVSTQVSISK</sequence>
<gene>
    <name evidence="2" type="ORF">CRP171_gp43</name>
</gene>
<evidence type="ECO:0000313" key="2">
    <source>
        <dbReference type="EMBL" id="WMM95082.1"/>
    </source>
</evidence>